<comment type="caution">
    <text evidence="1">The sequence shown here is derived from an EMBL/GenBank/DDBJ whole genome shotgun (WGS) entry which is preliminary data.</text>
</comment>
<keyword evidence="1" id="KW-0808">Transferase</keyword>
<dbReference type="EMBL" id="SMMG02000007">
    <property type="protein sequence ID" value="KAA3466681.1"/>
    <property type="molecule type" value="Genomic_DNA"/>
</dbReference>
<dbReference type="AlphaFoldDB" id="A0A5B6VCE2"/>
<protein>
    <submittedName>
        <fullName evidence="1">Reverse transcriptase</fullName>
    </submittedName>
</protein>
<dbReference type="PANTHER" id="PTHR33710:SF62">
    <property type="entry name" value="DUF4283 DOMAIN PROTEIN"/>
    <property type="match status" value="1"/>
</dbReference>
<dbReference type="OrthoDB" id="999895at2759"/>
<keyword evidence="1" id="KW-0695">RNA-directed DNA polymerase</keyword>
<sequence length="106" mass="12606">MKLFPLGIVQHLPYSYSDHCPLLLNTEKSVAFIGSKRFHFEAWWTMEESFEGVVKESWESGTRPLMEKLERLQFFLKEWTRAKEKEKEGLKKELTQKLELLLERGS</sequence>
<evidence type="ECO:0000313" key="1">
    <source>
        <dbReference type="EMBL" id="KAA3466681.1"/>
    </source>
</evidence>
<name>A0A5B6VCE2_9ROSI</name>
<dbReference type="GO" id="GO:0003964">
    <property type="term" value="F:RNA-directed DNA polymerase activity"/>
    <property type="evidence" value="ECO:0007669"/>
    <property type="project" value="UniProtKB-KW"/>
</dbReference>
<keyword evidence="2" id="KW-1185">Reference proteome</keyword>
<dbReference type="PANTHER" id="PTHR33710">
    <property type="entry name" value="BNAC02G09200D PROTEIN"/>
    <property type="match status" value="1"/>
</dbReference>
<reference evidence="2" key="1">
    <citation type="journal article" date="2019" name="Plant Biotechnol. J.">
        <title>Genome sequencing of the Australian wild diploid species Gossypium australe highlights disease resistance and delayed gland morphogenesis.</title>
        <authorList>
            <person name="Cai Y."/>
            <person name="Cai X."/>
            <person name="Wang Q."/>
            <person name="Wang P."/>
            <person name="Zhang Y."/>
            <person name="Cai C."/>
            <person name="Xu Y."/>
            <person name="Wang K."/>
            <person name="Zhou Z."/>
            <person name="Wang C."/>
            <person name="Geng S."/>
            <person name="Li B."/>
            <person name="Dong Q."/>
            <person name="Hou Y."/>
            <person name="Wang H."/>
            <person name="Ai P."/>
            <person name="Liu Z."/>
            <person name="Yi F."/>
            <person name="Sun M."/>
            <person name="An G."/>
            <person name="Cheng J."/>
            <person name="Zhang Y."/>
            <person name="Shi Q."/>
            <person name="Xie Y."/>
            <person name="Shi X."/>
            <person name="Chang Y."/>
            <person name="Huang F."/>
            <person name="Chen Y."/>
            <person name="Hong S."/>
            <person name="Mi L."/>
            <person name="Sun Q."/>
            <person name="Zhang L."/>
            <person name="Zhou B."/>
            <person name="Peng R."/>
            <person name="Zhang X."/>
            <person name="Liu F."/>
        </authorList>
    </citation>
    <scope>NUCLEOTIDE SEQUENCE [LARGE SCALE GENOMIC DNA]</scope>
    <source>
        <strain evidence="2">cv. PA1801</strain>
    </source>
</reference>
<organism evidence="1 2">
    <name type="scientific">Gossypium australe</name>
    <dbReference type="NCBI Taxonomy" id="47621"/>
    <lineage>
        <taxon>Eukaryota</taxon>
        <taxon>Viridiplantae</taxon>
        <taxon>Streptophyta</taxon>
        <taxon>Embryophyta</taxon>
        <taxon>Tracheophyta</taxon>
        <taxon>Spermatophyta</taxon>
        <taxon>Magnoliopsida</taxon>
        <taxon>eudicotyledons</taxon>
        <taxon>Gunneridae</taxon>
        <taxon>Pentapetalae</taxon>
        <taxon>rosids</taxon>
        <taxon>malvids</taxon>
        <taxon>Malvales</taxon>
        <taxon>Malvaceae</taxon>
        <taxon>Malvoideae</taxon>
        <taxon>Gossypium</taxon>
    </lineage>
</organism>
<keyword evidence="1" id="KW-0548">Nucleotidyltransferase</keyword>
<proteinExistence type="predicted"/>
<accession>A0A5B6VCE2</accession>
<gene>
    <name evidence="1" type="ORF">EPI10_001753</name>
</gene>
<dbReference type="Proteomes" id="UP000325315">
    <property type="component" value="Unassembled WGS sequence"/>
</dbReference>
<evidence type="ECO:0000313" key="2">
    <source>
        <dbReference type="Proteomes" id="UP000325315"/>
    </source>
</evidence>